<keyword evidence="1" id="KW-0472">Membrane</keyword>
<dbReference type="EMBL" id="LT629751">
    <property type="protein sequence ID" value="SDS87883.1"/>
    <property type="molecule type" value="Genomic_DNA"/>
</dbReference>
<evidence type="ECO:0000313" key="3">
    <source>
        <dbReference type="Proteomes" id="UP000243359"/>
    </source>
</evidence>
<dbReference type="AlphaFoldDB" id="A0A1H1VSZ1"/>
<keyword evidence="3" id="KW-1185">Reference proteome</keyword>
<evidence type="ECO:0000256" key="1">
    <source>
        <dbReference type="SAM" id="Phobius"/>
    </source>
</evidence>
<keyword evidence="1" id="KW-1133">Transmembrane helix</keyword>
<feature type="transmembrane region" description="Helical" evidence="1">
    <location>
        <begin position="135"/>
        <end position="152"/>
    </location>
</feature>
<keyword evidence="1" id="KW-0812">Transmembrane</keyword>
<name>A0A1H1VSZ1_9PSED</name>
<evidence type="ECO:0000313" key="2">
    <source>
        <dbReference type="EMBL" id="SDS87883.1"/>
    </source>
</evidence>
<reference evidence="3" key="1">
    <citation type="submission" date="2016-10" db="EMBL/GenBank/DDBJ databases">
        <authorList>
            <person name="Varghese N."/>
            <person name="Submissions S."/>
        </authorList>
    </citation>
    <scope>NUCLEOTIDE SEQUENCE [LARGE SCALE GENOMIC DNA]</scope>
    <source>
        <strain evidence="3">KCTC 32247</strain>
    </source>
</reference>
<accession>A0A1H1VSZ1</accession>
<organism evidence="2 3">
    <name type="scientific">Pseudomonas oryzae</name>
    <dbReference type="NCBI Taxonomy" id="1392877"/>
    <lineage>
        <taxon>Bacteria</taxon>
        <taxon>Pseudomonadati</taxon>
        <taxon>Pseudomonadota</taxon>
        <taxon>Gammaproteobacteria</taxon>
        <taxon>Pseudomonadales</taxon>
        <taxon>Pseudomonadaceae</taxon>
        <taxon>Pseudomonas</taxon>
    </lineage>
</organism>
<sequence length="574" mass="63688">MSMLPALRWSWRLGAKFVRGVPLATLLIVLATLGSQLAFLLASLMPLKVILLLGSPRTPEYFPAFLRELERSYLIVGLSSLAVLFFLAHLLAERVITAAASHGAERLLASTRKLTLFENQDEVASRSYQRYARSVAALIFTLMASAVLAVIYPALALFFAGYVLLAWLVAMGLVRWSTRFRQRWLAEPARVVEGLGSLGFLAGFAGIVANNLLGASLSVLIAVLSLLLLRQMFRHLALTVGDLAGLYARKPQLDALFFQEHVFTGRLARETGQGVWDLVERSERQTWLAAVLRNVADLDDVRLESSWRQTGVADVLALTVEAWRDSELVGRYLVRLFNTNRRALALHEAGLMVEGMPGLPAPHFLGADLVQGVHCHVFADPCGQTVVPRELRTHVASLRTALMGVEPPAELVARYECSRPLLWQRLDEKLIDRLRLAVDSLEDLQLVERLSSCLAELRLRLRGLPLVIVNPDLLADSLQITEEGRVLALYWGRWSLEPLGADWPETGEGLEAALELACRQRSELSEVNLDDVRLCALLAAVERQCQRQYYREACALLPQLLAVSESLQIASAQP</sequence>
<feature type="transmembrane region" description="Helical" evidence="1">
    <location>
        <begin position="73"/>
        <end position="92"/>
    </location>
</feature>
<gene>
    <name evidence="2" type="ORF">SAMN05216221_2866</name>
</gene>
<dbReference type="STRING" id="1392877.SAMN05216221_2866"/>
<protein>
    <submittedName>
        <fullName evidence="2">Uncharacterized protein</fullName>
    </submittedName>
</protein>
<proteinExistence type="predicted"/>
<dbReference type="Proteomes" id="UP000243359">
    <property type="component" value="Chromosome I"/>
</dbReference>
<feature type="transmembrane region" description="Helical" evidence="1">
    <location>
        <begin position="158"/>
        <end position="176"/>
    </location>
</feature>
<feature type="transmembrane region" description="Helical" evidence="1">
    <location>
        <begin position="212"/>
        <end position="229"/>
    </location>
</feature>
<feature type="transmembrane region" description="Helical" evidence="1">
    <location>
        <begin position="21"/>
        <end position="53"/>
    </location>
</feature>